<sequence length="118" mass="13670">MQTDYFVWSFLVLIIGVVVSVLLMTYLNRFMPTKWRLYDAWAPFITGAASLLAASHQIASTWAYILIDVCALALIFAIYTAVEQQALHFPHFFVVVWRSFLLISVGWYLFVVIWLVFI</sequence>
<feature type="transmembrane region" description="Helical" evidence="1">
    <location>
        <begin position="38"/>
        <end position="56"/>
    </location>
</feature>
<keyword evidence="1" id="KW-0812">Transmembrane</keyword>
<comment type="caution">
    <text evidence="2">The sequence shown here is derived from an EMBL/GenBank/DDBJ whole genome shotgun (WGS) entry which is preliminary data.</text>
</comment>
<keyword evidence="3" id="KW-1185">Reference proteome</keyword>
<evidence type="ECO:0000313" key="3">
    <source>
        <dbReference type="Proteomes" id="UP001597244"/>
    </source>
</evidence>
<dbReference type="RefSeq" id="WP_125578222.1">
    <property type="nucleotide sequence ID" value="NZ_JBHTOF010000027.1"/>
</dbReference>
<proteinExistence type="predicted"/>
<dbReference type="Pfam" id="PF11877">
    <property type="entry name" value="DUF3397"/>
    <property type="match status" value="1"/>
</dbReference>
<name>A0ABW4DKU6_9LACO</name>
<dbReference type="InterPro" id="IPR024515">
    <property type="entry name" value="DUF3397"/>
</dbReference>
<feature type="transmembrane region" description="Helical" evidence="1">
    <location>
        <begin position="6"/>
        <end position="26"/>
    </location>
</feature>
<accession>A0ABW4DKU6</accession>
<dbReference type="EMBL" id="JBHTOF010000027">
    <property type="protein sequence ID" value="MFD1465249.1"/>
    <property type="molecule type" value="Genomic_DNA"/>
</dbReference>
<feature type="transmembrane region" description="Helical" evidence="1">
    <location>
        <begin position="94"/>
        <end position="117"/>
    </location>
</feature>
<organism evidence="2 3">
    <name type="scientific">Lapidilactobacillus mulanensis</name>
    <dbReference type="NCBI Taxonomy" id="2485999"/>
    <lineage>
        <taxon>Bacteria</taxon>
        <taxon>Bacillati</taxon>
        <taxon>Bacillota</taxon>
        <taxon>Bacilli</taxon>
        <taxon>Lactobacillales</taxon>
        <taxon>Lactobacillaceae</taxon>
        <taxon>Lapidilactobacillus</taxon>
    </lineage>
</organism>
<reference evidence="3" key="1">
    <citation type="journal article" date="2019" name="Int. J. Syst. Evol. Microbiol.">
        <title>The Global Catalogue of Microorganisms (GCM) 10K type strain sequencing project: providing services to taxonomists for standard genome sequencing and annotation.</title>
        <authorList>
            <consortium name="The Broad Institute Genomics Platform"/>
            <consortium name="The Broad Institute Genome Sequencing Center for Infectious Disease"/>
            <person name="Wu L."/>
            <person name="Ma J."/>
        </authorList>
    </citation>
    <scope>NUCLEOTIDE SEQUENCE [LARGE SCALE GENOMIC DNA]</scope>
    <source>
        <strain evidence="3">CCM 8951</strain>
    </source>
</reference>
<gene>
    <name evidence="2" type="ORF">ACFQ4L_03985</name>
</gene>
<feature type="transmembrane region" description="Helical" evidence="1">
    <location>
        <begin position="62"/>
        <end position="82"/>
    </location>
</feature>
<protein>
    <submittedName>
        <fullName evidence="2">DUF3397 family protein</fullName>
    </submittedName>
</protein>
<evidence type="ECO:0000256" key="1">
    <source>
        <dbReference type="SAM" id="Phobius"/>
    </source>
</evidence>
<keyword evidence="1" id="KW-1133">Transmembrane helix</keyword>
<keyword evidence="1" id="KW-0472">Membrane</keyword>
<dbReference type="Proteomes" id="UP001597244">
    <property type="component" value="Unassembled WGS sequence"/>
</dbReference>
<evidence type="ECO:0000313" key="2">
    <source>
        <dbReference type="EMBL" id="MFD1465249.1"/>
    </source>
</evidence>